<dbReference type="CDD" id="cd01428">
    <property type="entry name" value="ADK"/>
    <property type="match status" value="1"/>
</dbReference>
<dbReference type="EMBL" id="UINC01124063">
    <property type="protein sequence ID" value="SVD00950.1"/>
    <property type="molecule type" value="Genomic_DNA"/>
</dbReference>
<evidence type="ECO:0000256" key="3">
    <source>
        <dbReference type="ARBA" id="ARBA00022777"/>
    </source>
</evidence>
<dbReference type="PANTHER" id="PTHR23359">
    <property type="entry name" value="NUCLEOTIDE KINASE"/>
    <property type="match status" value="1"/>
</dbReference>
<accession>A0A382RTZ9</accession>
<dbReference type="InterPro" id="IPR006259">
    <property type="entry name" value="Adenyl_kin_sub"/>
</dbReference>
<keyword evidence="3" id="KW-0418">Kinase</keyword>
<dbReference type="NCBIfam" id="TIGR01351">
    <property type="entry name" value="adk"/>
    <property type="match status" value="1"/>
</dbReference>
<protein>
    <submittedName>
        <fullName evidence="4">Uncharacterized protein</fullName>
    </submittedName>
</protein>
<dbReference type="GO" id="GO:0005524">
    <property type="term" value="F:ATP binding"/>
    <property type="evidence" value="ECO:0007669"/>
    <property type="project" value="InterPro"/>
</dbReference>
<reference evidence="4" key="1">
    <citation type="submission" date="2018-05" db="EMBL/GenBank/DDBJ databases">
        <authorList>
            <person name="Lanie J.A."/>
            <person name="Ng W.-L."/>
            <person name="Kazmierczak K.M."/>
            <person name="Andrzejewski T.M."/>
            <person name="Davidsen T.M."/>
            <person name="Wayne K.J."/>
            <person name="Tettelin H."/>
            <person name="Glass J.I."/>
            <person name="Rusch D."/>
            <person name="Podicherti R."/>
            <person name="Tsui H.-C.T."/>
            <person name="Winkler M.E."/>
        </authorList>
    </citation>
    <scope>NUCLEOTIDE SEQUENCE</scope>
</reference>
<keyword evidence="2" id="KW-0547">Nucleotide-binding</keyword>
<dbReference type="PROSITE" id="PS00113">
    <property type="entry name" value="ADENYLATE_KINASE"/>
    <property type="match status" value="1"/>
</dbReference>
<dbReference type="InterPro" id="IPR033690">
    <property type="entry name" value="Adenylat_kinase_CS"/>
</dbReference>
<keyword evidence="1" id="KW-0808">Transferase</keyword>
<dbReference type="Gene3D" id="3.40.50.300">
    <property type="entry name" value="P-loop containing nucleotide triphosphate hydrolases"/>
    <property type="match status" value="1"/>
</dbReference>
<evidence type="ECO:0000256" key="1">
    <source>
        <dbReference type="ARBA" id="ARBA00022679"/>
    </source>
</evidence>
<sequence length="163" mass="17766">VYCVLLGLPGAGKGTQALNIASARGILHISTGDMFREASANRTSLGVEAQEYMSKGELVPDDVTISMLLERIEEDDAASGFMLDGFPRTINQAEALDLALEPRKKQIEVVPYIKVPEDLLMARLTGRWSCPDCAEIYHTVTKAPKVDEVCDSCAGHLLQRSDD</sequence>
<evidence type="ECO:0000256" key="2">
    <source>
        <dbReference type="ARBA" id="ARBA00022741"/>
    </source>
</evidence>
<dbReference type="GO" id="GO:0004017">
    <property type="term" value="F:AMP kinase activity"/>
    <property type="evidence" value="ECO:0007669"/>
    <property type="project" value="InterPro"/>
</dbReference>
<dbReference type="SUPFAM" id="SSF52540">
    <property type="entry name" value="P-loop containing nucleoside triphosphate hydrolases"/>
    <property type="match status" value="1"/>
</dbReference>
<dbReference type="PRINTS" id="PR00094">
    <property type="entry name" value="ADENYLTKNASE"/>
</dbReference>
<proteinExistence type="inferred from homology"/>
<dbReference type="HAMAP" id="MF_00235">
    <property type="entry name" value="Adenylate_kinase_Adk"/>
    <property type="match status" value="1"/>
</dbReference>
<evidence type="ECO:0000313" key="4">
    <source>
        <dbReference type="EMBL" id="SVD00950.1"/>
    </source>
</evidence>
<name>A0A382RTZ9_9ZZZZ</name>
<dbReference type="AlphaFoldDB" id="A0A382RTZ9"/>
<dbReference type="InterPro" id="IPR000850">
    <property type="entry name" value="Adenylat/UMP-CMP_kin"/>
</dbReference>
<gene>
    <name evidence="4" type="ORF">METZ01_LOCUS353804</name>
</gene>
<feature type="non-terminal residue" evidence="4">
    <location>
        <position position="1"/>
    </location>
</feature>
<organism evidence="4">
    <name type="scientific">marine metagenome</name>
    <dbReference type="NCBI Taxonomy" id="408172"/>
    <lineage>
        <taxon>unclassified sequences</taxon>
        <taxon>metagenomes</taxon>
        <taxon>ecological metagenomes</taxon>
    </lineage>
</organism>
<dbReference type="Pfam" id="PF00406">
    <property type="entry name" value="ADK"/>
    <property type="match status" value="1"/>
</dbReference>
<dbReference type="InterPro" id="IPR027417">
    <property type="entry name" value="P-loop_NTPase"/>
</dbReference>
<feature type="non-terminal residue" evidence="4">
    <location>
        <position position="163"/>
    </location>
</feature>